<dbReference type="EMBL" id="PUHZ01000006">
    <property type="protein sequence ID" value="PQO47109.1"/>
    <property type="molecule type" value="Genomic_DNA"/>
</dbReference>
<proteinExistence type="predicted"/>
<evidence type="ECO:0000259" key="8">
    <source>
        <dbReference type="PROSITE" id="PS50011"/>
    </source>
</evidence>
<organism evidence="9 10">
    <name type="scientific">Blastopirellula marina</name>
    <dbReference type="NCBI Taxonomy" id="124"/>
    <lineage>
        <taxon>Bacteria</taxon>
        <taxon>Pseudomonadati</taxon>
        <taxon>Planctomycetota</taxon>
        <taxon>Planctomycetia</taxon>
        <taxon>Pirellulales</taxon>
        <taxon>Pirellulaceae</taxon>
        <taxon>Blastopirellula</taxon>
    </lineage>
</organism>
<dbReference type="Proteomes" id="UP000237819">
    <property type="component" value="Unassembled WGS sequence"/>
</dbReference>
<dbReference type="OrthoDB" id="6111975at2"/>
<dbReference type="Pfam" id="PF00069">
    <property type="entry name" value="Pkinase"/>
    <property type="match status" value="1"/>
</dbReference>
<dbReference type="GO" id="GO:0005524">
    <property type="term" value="F:ATP binding"/>
    <property type="evidence" value="ECO:0007669"/>
    <property type="project" value="UniProtKB-UniRule"/>
</dbReference>
<keyword evidence="2" id="KW-0723">Serine/threonine-protein kinase</keyword>
<feature type="binding site" evidence="7">
    <location>
        <position position="127"/>
    </location>
    <ligand>
        <name>ATP</name>
        <dbReference type="ChEBI" id="CHEBI:30616"/>
    </ligand>
</feature>
<dbReference type="InterPro" id="IPR000719">
    <property type="entry name" value="Prot_kinase_dom"/>
</dbReference>
<dbReference type="PANTHER" id="PTHR43289">
    <property type="entry name" value="MITOGEN-ACTIVATED PROTEIN KINASE KINASE KINASE 20-RELATED"/>
    <property type="match status" value="1"/>
</dbReference>
<dbReference type="InterPro" id="IPR011009">
    <property type="entry name" value="Kinase-like_dom_sf"/>
</dbReference>
<evidence type="ECO:0000256" key="7">
    <source>
        <dbReference type="PROSITE-ProRule" id="PRU10141"/>
    </source>
</evidence>
<dbReference type="SMART" id="SM00220">
    <property type="entry name" value="S_TKc"/>
    <property type="match status" value="1"/>
</dbReference>
<dbReference type="AlphaFoldDB" id="A0A2S8GRQ2"/>
<dbReference type="InterPro" id="IPR008271">
    <property type="entry name" value="Ser/Thr_kinase_AS"/>
</dbReference>
<accession>A0A2S8GRQ2</accession>
<dbReference type="PROSITE" id="PS50011">
    <property type="entry name" value="PROTEIN_KINASE_DOM"/>
    <property type="match status" value="1"/>
</dbReference>
<dbReference type="CDD" id="cd14014">
    <property type="entry name" value="STKc_PknB_like"/>
    <property type="match status" value="1"/>
</dbReference>
<dbReference type="RefSeq" id="WP_105334559.1">
    <property type="nucleotide sequence ID" value="NZ_PUHZ01000006.1"/>
</dbReference>
<evidence type="ECO:0000313" key="10">
    <source>
        <dbReference type="Proteomes" id="UP000237819"/>
    </source>
</evidence>
<dbReference type="FunFam" id="1.10.510.10:FF:000021">
    <property type="entry name" value="Serine/threonine protein kinase"/>
    <property type="match status" value="1"/>
</dbReference>
<keyword evidence="3" id="KW-0808">Transferase</keyword>
<evidence type="ECO:0000256" key="1">
    <source>
        <dbReference type="ARBA" id="ARBA00012513"/>
    </source>
</evidence>
<keyword evidence="6 7" id="KW-0067">ATP-binding</keyword>
<dbReference type="PROSITE" id="PS00107">
    <property type="entry name" value="PROTEIN_KINASE_ATP"/>
    <property type="match status" value="1"/>
</dbReference>
<name>A0A2S8GRQ2_9BACT</name>
<evidence type="ECO:0000256" key="2">
    <source>
        <dbReference type="ARBA" id="ARBA00022527"/>
    </source>
</evidence>
<keyword evidence="5" id="KW-0418">Kinase</keyword>
<dbReference type="GO" id="GO:0004674">
    <property type="term" value="F:protein serine/threonine kinase activity"/>
    <property type="evidence" value="ECO:0007669"/>
    <property type="project" value="UniProtKB-KW"/>
</dbReference>
<protein>
    <recommendedName>
        <fullName evidence="1">non-specific serine/threonine protein kinase</fullName>
        <ecNumber evidence="1">2.7.11.1</ecNumber>
    </recommendedName>
</protein>
<evidence type="ECO:0000313" key="9">
    <source>
        <dbReference type="EMBL" id="PQO47109.1"/>
    </source>
</evidence>
<dbReference type="SUPFAM" id="SSF56112">
    <property type="entry name" value="Protein kinase-like (PK-like)"/>
    <property type="match status" value="1"/>
</dbReference>
<dbReference type="InterPro" id="IPR017441">
    <property type="entry name" value="Protein_kinase_ATP_BS"/>
</dbReference>
<gene>
    <name evidence="9" type="ORF">C5Y93_06360</name>
</gene>
<dbReference type="PROSITE" id="PS00108">
    <property type="entry name" value="PROTEIN_KINASE_ST"/>
    <property type="match status" value="1"/>
</dbReference>
<evidence type="ECO:0000256" key="6">
    <source>
        <dbReference type="ARBA" id="ARBA00022840"/>
    </source>
</evidence>
<dbReference type="Gene3D" id="3.30.200.20">
    <property type="entry name" value="Phosphorylase Kinase, domain 1"/>
    <property type="match status" value="1"/>
</dbReference>
<dbReference type="EC" id="2.7.11.1" evidence="1"/>
<dbReference type="PANTHER" id="PTHR43289:SF6">
    <property type="entry name" value="SERINE_THREONINE-PROTEIN KINASE NEKL-3"/>
    <property type="match status" value="1"/>
</dbReference>
<sequence>MTSVACLRTEEVISLLSKDLVPEQIEDVERHLSGCHVCREALAGQIGSEQWWSEAEGSLRSISSDGEDFAFSLCSDASLTDLLGPTDDPHSMGRIGPYEIVGLLGKGGMGVVFKGYDRSLSRYVAIKVMLPHLAASGAARKRFAREGRAAAAVVNDHVLPIYGVNEWQGTPYLVSQYTSGQSLQKRLDEEGPLALEEILRIGLQTATGLAAAHAQGLVHRDIKPSNILLDGTVDRALLTDFGLARAVDDASMTRSGYLAGTPQYMSPEQARGESVDQRSDLFSLGSLLYVMSTGHPPFRAESSLGVLRRIDEEEPRSVRESRADLPPWLEAIIEKLMAKRPEDRYQTADEAAGLLERCLAHLQQPLRAALPPELLSSDGAKSTRYPWRTAALWLMLALLVGGWGAARATGEPAAPIEGRWSGALWDEITIWRDDAGGYRGTYVDRQTSTSGEFMLMWSRMSQRYVGPCQASPASRGELSFQLVDGEIRGTKMIAQAGLNRANPNQAAPRPQEFTWRRTQPLPPDGIFNPYFTSAKAPPEEVATEAYKAIREGRWIDFKALTTSQHAFGSDDRLVKQTVENMQTSITKGPPRLPTVRTWGDQAVAVFDREVEAANQPAGNSTSGGERSEVVFALVLRKEEGSWRVWCPEWWTAGEYEKFKAKHDRWQASAVGKFLASEDPHNLAKPLEAKRVELAQKIYQAIRDGDLEEIEKHLSPRARVGVTKQRLKKTVESLRKSIAEVPLNPPEVFAFKFMSIAAFKEMKTDMQSSALGPKCRLVMHFLLEPSGEWLLHDVLIWSADDFNYLKNRYEKHPPSVLDLDFSPEDEVATTMDTSQSYVVRHSPAMNRPVDVAMEAYEAMHTEGWNDLRELLAGGHSCGKEDELHCSLNNVRLCLQDVPCHTPVVFTFGDEATAVFDEVETPDLVSGTRVKGHFVVEMVLEGVFWRVQSFDHWTTTRFARWQADEVPRRRAAHPPADEQTGSSQVAQLELTFFDNRTRRVIPALLVDVGWGTVAVTAAQATLVPAGMPPAINGIKLLVPGHAKEEVDYLVEYSTPELFFCYTPLKLSASPLEQTVKPSLNMPVVGDPDQLALPSLSNSGHITKLDQTIERVISPWNKEQHVLRDLMVVEPTFPNGTLLFHEGKIVGISLLPVGEDPEVDLGCFVVPVASIQERIAKIRLAGEKSNPQEGP</sequence>
<evidence type="ECO:0000256" key="5">
    <source>
        <dbReference type="ARBA" id="ARBA00022777"/>
    </source>
</evidence>
<evidence type="ECO:0000256" key="4">
    <source>
        <dbReference type="ARBA" id="ARBA00022741"/>
    </source>
</evidence>
<dbReference type="Gene3D" id="1.10.510.10">
    <property type="entry name" value="Transferase(Phosphotransferase) domain 1"/>
    <property type="match status" value="1"/>
</dbReference>
<reference evidence="9 10" key="1">
    <citation type="submission" date="2018-02" db="EMBL/GenBank/DDBJ databases">
        <title>Comparative genomes isolates from brazilian mangrove.</title>
        <authorList>
            <person name="Araujo J.E."/>
            <person name="Taketani R.G."/>
            <person name="Silva M.C.P."/>
            <person name="Loureco M.V."/>
            <person name="Andreote F.D."/>
        </authorList>
    </citation>
    <scope>NUCLEOTIDE SEQUENCE [LARGE SCALE GENOMIC DNA]</scope>
    <source>
        <strain evidence="9 10">Nap-Phe MGV</strain>
    </source>
</reference>
<evidence type="ECO:0000256" key="3">
    <source>
        <dbReference type="ARBA" id="ARBA00022679"/>
    </source>
</evidence>
<feature type="domain" description="Protein kinase" evidence="8">
    <location>
        <begin position="98"/>
        <end position="359"/>
    </location>
</feature>
<keyword evidence="4 7" id="KW-0547">Nucleotide-binding</keyword>
<comment type="caution">
    <text evidence="9">The sequence shown here is derived from an EMBL/GenBank/DDBJ whole genome shotgun (WGS) entry which is preliminary data.</text>
</comment>